<dbReference type="GO" id="GO:0016567">
    <property type="term" value="P:protein ubiquitination"/>
    <property type="evidence" value="ECO:0007669"/>
    <property type="project" value="UniProtKB-UniPathway"/>
</dbReference>
<keyword evidence="1" id="KW-0833">Ubl conjugation pathway</keyword>
<protein>
    <recommendedName>
        <fullName evidence="4">NPH3 domain-containing protein</fullName>
    </recommendedName>
</protein>
<dbReference type="AlphaFoldDB" id="A0A835QA39"/>
<dbReference type="InterPro" id="IPR027356">
    <property type="entry name" value="NPH3_dom"/>
</dbReference>
<name>A0A835QA39_VANPL</name>
<keyword evidence="3" id="KW-0175">Coiled coil</keyword>
<organism evidence="5 6">
    <name type="scientific">Vanilla planifolia</name>
    <name type="common">Vanilla</name>
    <dbReference type="NCBI Taxonomy" id="51239"/>
    <lineage>
        <taxon>Eukaryota</taxon>
        <taxon>Viridiplantae</taxon>
        <taxon>Streptophyta</taxon>
        <taxon>Embryophyta</taxon>
        <taxon>Tracheophyta</taxon>
        <taxon>Spermatophyta</taxon>
        <taxon>Magnoliopsida</taxon>
        <taxon>Liliopsida</taxon>
        <taxon>Asparagales</taxon>
        <taxon>Orchidaceae</taxon>
        <taxon>Vanilloideae</taxon>
        <taxon>Vanilleae</taxon>
        <taxon>Vanilla</taxon>
    </lineage>
</organism>
<dbReference type="OrthoDB" id="408702at2759"/>
<evidence type="ECO:0000256" key="1">
    <source>
        <dbReference type="ARBA" id="ARBA00022786"/>
    </source>
</evidence>
<dbReference type="PROSITE" id="PS51649">
    <property type="entry name" value="NPH3"/>
    <property type="match status" value="1"/>
</dbReference>
<proteinExistence type="inferred from homology"/>
<gene>
    <name evidence="5" type="ORF">HPP92_020121</name>
</gene>
<evidence type="ECO:0000256" key="2">
    <source>
        <dbReference type="PROSITE-ProRule" id="PRU00982"/>
    </source>
</evidence>
<keyword evidence="6" id="KW-1185">Reference proteome</keyword>
<feature type="domain" description="NPH3" evidence="4">
    <location>
        <begin position="1"/>
        <end position="165"/>
    </location>
</feature>
<dbReference type="InterPro" id="IPR043454">
    <property type="entry name" value="NPH3/RPT2-like"/>
</dbReference>
<accession>A0A835QA39</accession>
<dbReference type="EMBL" id="JADCNL010000010">
    <property type="protein sequence ID" value="KAG0464052.1"/>
    <property type="molecule type" value="Genomic_DNA"/>
</dbReference>
<comment type="similarity">
    <text evidence="2">Belongs to the NPH3 family.</text>
</comment>
<comment type="caution">
    <text evidence="5">The sequence shown here is derived from an EMBL/GenBank/DDBJ whole genome shotgun (WGS) entry which is preliminary data.</text>
</comment>
<dbReference type="UniPathway" id="UPA00143"/>
<evidence type="ECO:0000256" key="3">
    <source>
        <dbReference type="SAM" id="Coils"/>
    </source>
</evidence>
<sequence>MQLEYATLDGLLVPNFFGSDNLYDTDSVERMLRHFWSFREANIEFFSPMSSETAVLPLSGRFANVTKLVDTYLAEVAPDVNLKPQKMKSLMEALPESCRTLDDGMYRALDIYFKEHPWLPEREREQLCTIINWSRLSFEACTHASQNERLPLRFILQVLFFEQMQLRAALSNYLRVVHNDNMTSAAEEMTGDIRQGDGWVSVVSENQHLRVDMERLLSKVRKLEEEFVNIKQEMGKVSKTNIFTISRRSISRTLGCTSMEEPQTSWS</sequence>
<reference evidence="5 6" key="1">
    <citation type="journal article" date="2020" name="Nat. Food">
        <title>A phased Vanilla planifolia genome enables genetic improvement of flavour and production.</title>
        <authorList>
            <person name="Hasing T."/>
            <person name="Tang H."/>
            <person name="Brym M."/>
            <person name="Khazi F."/>
            <person name="Huang T."/>
            <person name="Chambers A.H."/>
        </authorList>
    </citation>
    <scope>NUCLEOTIDE SEQUENCE [LARGE SCALE GENOMIC DNA]</scope>
    <source>
        <tissue evidence="5">Leaf</tissue>
    </source>
</reference>
<dbReference type="Proteomes" id="UP000636800">
    <property type="component" value="Chromosome 10"/>
</dbReference>
<feature type="coiled-coil region" evidence="3">
    <location>
        <begin position="206"/>
        <end position="240"/>
    </location>
</feature>
<evidence type="ECO:0000313" key="5">
    <source>
        <dbReference type="EMBL" id="KAG0464052.1"/>
    </source>
</evidence>
<dbReference type="Pfam" id="PF03000">
    <property type="entry name" value="NPH3"/>
    <property type="match status" value="1"/>
</dbReference>
<evidence type="ECO:0000313" key="6">
    <source>
        <dbReference type="Proteomes" id="UP000636800"/>
    </source>
</evidence>
<evidence type="ECO:0000259" key="4">
    <source>
        <dbReference type="PROSITE" id="PS51649"/>
    </source>
</evidence>
<dbReference type="PANTHER" id="PTHR32370">
    <property type="entry name" value="OS12G0117600 PROTEIN"/>
    <property type="match status" value="1"/>
</dbReference>